<dbReference type="OMA" id="HAWIMRN"/>
<dbReference type="InterPro" id="IPR006222">
    <property type="entry name" value="GCVT_N"/>
</dbReference>
<dbReference type="GO" id="GO:0009507">
    <property type="term" value="C:chloroplast"/>
    <property type="evidence" value="ECO:0007669"/>
    <property type="project" value="EnsemblPlants"/>
</dbReference>
<name>A0A2R6Q6I6_ACTCC</name>
<dbReference type="PANTHER" id="PTHR43757">
    <property type="entry name" value="AMINOMETHYLTRANSFERASE"/>
    <property type="match status" value="1"/>
</dbReference>
<keyword evidence="4" id="KW-0808">Transferase</keyword>
<accession>A0A2R6Q6I6</accession>
<proteinExistence type="predicted"/>
<dbReference type="AlphaFoldDB" id="A0A2R6Q6I6"/>
<gene>
    <name evidence="4" type="ORF">CEY00_Acc21249</name>
</gene>
<dbReference type="InterPro" id="IPR027266">
    <property type="entry name" value="TrmE/GcvT-like"/>
</dbReference>
<keyword evidence="2" id="KW-0812">Transmembrane</keyword>
<dbReference type="FunFam" id="3.30.1360.120:FF:000021">
    <property type="entry name" value="Slr0635 protein"/>
    <property type="match status" value="1"/>
</dbReference>
<dbReference type="InterPro" id="IPR029043">
    <property type="entry name" value="GcvT/YgfZ_C"/>
</dbReference>
<evidence type="ECO:0000313" key="5">
    <source>
        <dbReference type="Proteomes" id="UP000241394"/>
    </source>
</evidence>
<keyword evidence="1" id="KW-0809">Transit peptide</keyword>
<dbReference type="InterPro" id="IPR028896">
    <property type="entry name" value="GcvT/YgfZ/DmdA"/>
</dbReference>
<dbReference type="SUPFAM" id="SSF103025">
    <property type="entry name" value="Folate-binding domain"/>
    <property type="match status" value="2"/>
</dbReference>
<dbReference type="Proteomes" id="UP000241394">
    <property type="component" value="Chromosome LG19"/>
</dbReference>
<dbReference type="PANTHER" id="PTHR43757:SF14">
    <property type="entry name" value="GLYCINE CLEAVAGE T-PROTEIN FAMILY"/>
    <property type="match status" value="1"/>
</dbReference>
<evidence type="ECO:0000256" key="2">
    <source>
        <dbReference type="SAM" id="Phobius"/>
    </source>
</evidence>
<feature type="transmembrane region" description="Helical" evidence="2">
    <location>
        <begin position="197"/>
        <end position="223"/>
    </location>
</feature>
<dbReference type="InParanoid" id="A0A2R6Q6I6"/>
<dbReference type="Gene3D" id="3.30.1360.120">
    <property type="entry name" value="Probable tRNA modification gtpase trme, domain 1"/>
    <property type="match status" value="2"/>
</dbReference>
<dbReference type="NCBIfam" id="TIGR03317">
    <property type="entry name" value="ygfZ_signature"/>
    <property type="match status" value="1"/>
</dbReference>
<reference evidence="4 5" key="1">
    <citation type="submission" date="2017-07" db="EMBL/GenBank/DDBJ databases">
        <title>An improved, manually edited Actinidia chinensis var. chinensis (kiwifruit) genome highlights the challenges associated with draft genomes and gene prediction in plants.</title>
        <authorList>
            <person name="Pilkington S."/>
            <person name="Crowhurst R."/>
            <person name="Hilario E."/>
            <person name="Nardozza S."/>
            <person name="Fraser L."/>
            <person name="Peng Y."/>
            <person name="Gunaseelan K."/>
            <person name="Simpson R."/>
            <person name="Tahir J."/>
            <person name="Deroles S."/>
            <person name="Templeton K."/>
            <person name="Luo Z."/>
            <person name="Davy M."/>
            <person name="Cheng C."/>
            <person name="Mcneilage M."/>
            <person name="Scaglione D."/>
            <person name="Liu Y."/>
            <person name="Zhang Q."/>
            <person name="Datson P."/>
            <person name="De Silva N."/>
            <person name="Gardiner S."/>
            <person name="Bassett H."/>
            <person name="Chagne D."/>
            <person name="Mccallum J."/>
            <person name="Dzierzon H."/>
            <person name="Deng C."/>
            <person name="Wang Y.-Y."/>
            <person name="Barron N."/>
            <person name="Manako K."/>
            <person name="Bowen J."/>
            <person name="Foster T."/>
            <person name="Erridge Z."/>
            <person name="Tiffin H."/>
            <person name="Waite C."/>
            <person name="Davies K."/>
            <person name="Grierson E."/>
            <person name="Laing W."/>
            <person name="Kirk R."/>
            <person name="Chen X."/>
            <person name="Wood M."/>
            <person name="Montefiori M."/>
            <person name="Brummell D."/>
            <person name="Schwinn K."/>
            <person name="Catanach A."/>
            <person name="Fullerton C."/>
            <person name="Li D."/>
            <person name="Meiyalaghan S."/>
            <person name="Nieuwenhuizen N."/>
            <person name="Read N."/>
            <person name="Prakash R."/>
            <person name="Hunter D."/>
            <person name="Zhang H."/>
            <person name="Mckenzie M."/>
            <person name="Knabel M."/>
            <person name="Harris A."/>
            <person name="Allan A."/>
            <person name="Chen A."/>
            <person name="Janssen B."/>
            <person name="Plunkett B."/>
            <person name="Dwamena C."/>
            <person name="Voogd C."/>
            <person name="Leif D."/>
            <person name="Lafferty D."/>
            <person name="Souleyre E."/>
            <person name="Varkonyi-Gasic E."/>
            <person name="Gambi F."/>
            <person name="Hanley J."/>
            <person name="Yao J.-L."/>
            <person name="Cheung J."/>
            <person name="David K."/>
            <person name="Warren B."/>
            <person name="Marsh K."/>
            <person name="Snowden K."/>
            <person name="Lin-Wang K."/>
            <person name="Brian L."/>
            <person name="Martinez-Sanchez M."/>
            <person name="Wang M."/>
            <person name="Ileperuma N."/>
            <person name="Macnee N."/>
            <person name="Campin R."/>
            <person name="Mcatee P."/>
            <person name="Drummond R."/>
            <person name="Espley R."/>
            <person name="Ireland H."/>
            <person name="Wu R."/>
            <person name="Atkinson R."/>
            <person name="Karunairetnam S."/>
            <person name="Bulley S."/>
            <person name="Chunkath S."/>
            <person name="Hanley Z."/>
            <person name="Storey R."/>
            <person name="Thrimawithana A."/>
            <person name="Thomson S."/>
            <person name="David C."/>
            <person name="Testolin R."/>
        </authorList>
    </citation>
    <scope>NUCLEOTIDE SEQUENCE [LARGE SCALE GENOMIC DNA]</scope>
    <source>
        <strain evidence="5">cv. Red5</strain>
        <tissue evidence="4">Young leaf</tissue>
    </source>
</reference>
<keyword evidence="2" id="KW-0472">Membrane</keyword>
<keyword evidence="2" id="KW-1133">Transmembrane helix</keyword>
<feature type="domain" description="GCVT N-terminal" evidence="3">
    <location>
        <begin position="227"/>
        <end position="442"/>
    </location>
</feature>
<dbReference type="SUPFAM" id="SSF101790">
    <property type="entry name" value="Aminomethyltransferase beta-barrel domain"/>
    <property type="match status" value="1"/>
</dbReference>
<dbReference type="GO" id="GO:0016740">
    <property type="term" value="F:transferase activity"/>
    <property type="evidence" value="ECO:0007669"/>
    <property type="project" value="UniProtKB-KW"/>
</dbReference>
<sequence>MLCVSCHGYNGIRLCSINSAQPPPPSSKASSHSASISSHSLSSIHGFRSHKLSLSLSSSSSLKPPSALPFDLSPPPIDHDLLDTMTVVGARQSEDGIIETFDTDDVALDAVNHGVVVVDLSHFGRIRVSGEDRIQFLHNQSTANFECLHEGQGCDTVFVTPTARTIDVAHAWIMRNAILLVVSPMTSGSITEMLKKYVYNILVHFFLFTDFPCTILICILFSLSSFLGVVDLSHFGRIRVSGEDRIQFLHNQSTANFECLHEGQGCDTVFVTPTARTIDVAHAWIMRNAILLVVSPMTSGSITEMLKKYVFFADKVEIEDITKQTCLFVLVGPKSNQVMLDLNLGDLVGQPHGSHKHYSVNGMPVTVAVGNIISDEGFSLLMSPAAAASVWKTLLSQGAIPMGSKAWETLRVFQGRPAPGKELTNEYNVLEAGLWNAISLNKGCYKGQETISRLVTYDGIKQRLWGIRLSSRVEPGSPITVDAKKVGKLTSYAAGRNESEHFGLGYIKRKAASEGDTVIVGDDIIGTVVEVPFLARQRPPSKDSNS</sequence>
<dbReference type="STRING" id="1590841.A0A2R6Q6I6"/>
<evidence type="ECO:0000256" key="1">
    <source>
        <dbReference type="ARBA" id="ARBA00022946"/>
    </source>
</evidence>
<dbReference type="Gramene" id="PSS02869">
    <property type="protein sequence ID" value="PSS02869"/>
    <property type="gene ID" value="CEY00_Acc21249"/>
</dbReference>
<dbReference type="InterPro" id="IPR017703">
    <property type="entry name" value="YgfZ/GCV_T_CS"/>
</dbReference>
<organism evidence="4 5">
    <name type="scientific">Actinidia chinensis var. chinensis</name>
    <name type="common">Chinese soft-hair kiwi</name>
    <dbReference type="NCBI Taxonomy" id="1590841"/>
    <lineage>
        <taxon>Eukaryota</taxon>
        <taxon>Viridiplantae</taxon>
        <taxon>Streptophyta</taxon>
        <taxon>Embryophyta</taxon>
        <taxon>Tracheophyta</taxon>
        <taxon>Spermatophyta</taxon>
        <taxon>Magnoliopsida</taxon>
        <taxon>eudicotyledons</taxon>
        <taxon>Gunneridae</taxon>
        <taxon>Pentapetalae</taxon>
        <taxon>asterids</taxon>
        <taxon>Ericales</taxon>
        <taxon>Actinidiaceae</taxon>
        <taxon>Actinidia</taxon>
    </lineage>
</organism>
<comment type="caution">
    <text evidence="4">The sequence shown here is derived from an EMBL/GenBank/DDBJ whole genome shotgun (WGS) entry which is preliminary data.</text>
</comment>
<dbReference type="Pfam" id="PF01571">
    <property type="entry name" value="GCV_T"/>
    <property type="match status" value="1"/>
</dbReference>
<dbReference type="OrthoDB" id="191995at2759"/>
<dbReference type="FunCoup" id="A0A2R6Q6I6">
    <property type="interactions" value="790"/>
</dbReference>
<keyword evidence="5" id="KW-1185">Reference proteome</keyword>
<evidence type="ECO:0000259" key="3">
    <source>
        <dbReference type="Pfam" id="PF01571"/>
    </source>
</evidence>
<dbReference type="EMBL" id="NKQK01000019">
    <property type="protein sequence ID" value="PSS02869.1"/>
    <property type="molecule type" value="Genomic_DNA"/>
</dbReference>
<protein>
    <submittedName>
        <fullName evidence="4">Transferase</fullName>
    </submittedName>
</protein>
<dbReference type="GO" id="GO:0005739">
    <property type="term" value="C:mitochondrion"/>
    <property type="evidence" value="ECO:0007669"/>
    <property type="project" value="TreeGrafter"/>
</dbReference>
<evidence type="ECO:0000313" key="4">
    <source>
        <dbReference type="EMBL" id="PSS02869.1"/>
    </source>
</evidence>
<reference evidence="5" key="2">
    <citation type="journal article" date="2018" name="BMC Genomics">
        <title>A manually annotated Actinidia chinensis var. chinensis (kiwifruit) genome highlights the challenges associated with draft genomes and gene prediction in plants.</title>
        <authorList>
            <person name="Pilkington S.M."/>
            <person name="Crowhurst R."/>
            <person name="Hilario E."/>
            <person name="Nardozza S."/>
            <person name="Fraser L."/>
            <person name="Peng Y."/>
            <person name="Gunaseelan K."/>
            <person name="Simpson R."/>
            <person name="Tahir J."/>
            <person name="Deroles S.C."/>
            <person name="Templeton K."/>
            <person name="Luo Z."/>
            <person name="Davy M."/>
            <person name="Cheng C."/>
            <person name="McNeilage M."/>
            <person name="Scaglione D."/>
            <person name="Liu Y."/>
            <person name="Zhang Q."/>
            <person name="Datson P."/>
            <person name="De Silva N."/>
            <person name="Gardiner S.E."/>
            <person name="Bassett H."/>
            <person name="Chagne D."/>
            <person name="McCallum J."/>
            <person name="Dzierzon H."/>
            <person name="Deng C."/>
            <person name="Wang Y.Y."/>
            <person name="Barron L."/>
            <person name="Manako K."/>
            <person name="Bowen J."/>
            <person name="Foster T.M."/>
            <person name="Erridge Z.A."/>
            <person name="Tiffin H."/>
            <person name="Waite C.N."/>
            <person name="Davies K.M."/>
            <person name="Grierson E.P."/>
            <person name="Laing W.A."/>
            <person name="Kirk R."/>
            <person name="Chen X."/>
            <person name="Wood M."/>
            <person name="Montefiori M."/>
            <person name="Brummell D.A."/>
            <person name="Schwinn K.E."/>
            <person name="Catanach A."/>
            <person name="Fullerton C."/>
            <person name="Li D."/>
            <person name="Meiyalaghan S."/>
            <person name="Nieuwenhuizen N."/>
            <person name="Read N."/>
            <person name="Prakash R."/>
            <person name="Hunter D."/>
            <person name="Zhang H."/>
            <person name="McKenzie M."/>
            <person name="Knabel M."/>
            <person name="Harris A."/>
            <person name="Allan A.C."/>
            <person name="Gleave A."/>
            <person name="Chen A."/>
            <person name="Janssen B.J."/>
            <person name="Plunkett B."/>
            <person name="Ampomah-Dwamena C."/>
            <person name="Voogd C."/>
            <person name="Leif D."/>
            <person name="Lafferty D."/>
            <person name="Souleyre E.J.F."/>
            <person name="Varkonyi-Gasic E."/>
            <person name="Gambi F."/>
            <person name="Hanley J."/>
            <person name="Yao J.L."/>
            <person name="Cheung J."/>
            <person name="David K.M."/>
            <person name="Warren B."/>
            <person name="Marsh K."/>
            <person name="Snowden K.C."/>
            <person name="Lin-Wang K."/>
            <person name="Brian L."/>
            <person name="Martinez-Sanchez M."/>
            <person name="Wang M."/>
            <person name="Ileperuma N."/>
            <person name="Macnee N."/>
            <person name="Campin R."/>
            <person name="McAtee P."/>
            <person name="Drummond R.S.M."/>
            <person name="Espley R.V."/>
            <person name="Ireland H.S."/>
            <person name="Wu R."/>
            <person name="Atkinson R.G."/>
            <person name="Karunairetnam S."/>
            <person name="Bulley S."/>
            <person name="Chunkath S."/>
            <person name="Hanley Z."/>
            <person name="Storey R."/>
            <person name="Thrimawithana A.H."/>
            <person name="Thomson S."/>
            <person name="David C."/>
            <person name="Testolin R."/>
            <person name="Huang H."/>
            <person name="Hellens R.P."/>
            <person name="Schaffer R.J."/>
        </authorList>
    </citation>
    <scope>NUCLEOTIDE SEQUENCE [LARGE SCALE GENOMIC DNA]</scope>
    <source>
        <strain evidence="5">cv. Red5</strain>
    </source>
</reference>